<keyword evidence="3" id="KW-1185">Reference proteome</keyword>
<evidence type="ECO:0000313" key="3">
    <source>
        <dbReference type="Proteomes" id="UP001148125"/>
    </source>
</evidence>
<dbReference type="Proteomes" id="UP001148125">
    <property type="component" value="Unassembled WGS sequence"/>
</dbReference>
<keyword evidence="1" id="KW-0175">Coiled coil</keyword>
<proteinExistence type="predicted"/>
<evidence type="ECO:0000256" key="1">
    <source>
        <dbReference type="SAM" id="Coils"/>
    </source>
</evidence>
<sequence length="84" mass="9953">MKHVEHELTKIKEAIDKAKDMRYRAEAKLEELENQQKRLLDELEELGVKPENLEAEIKKLEEEIERGLAETKAIIPRELMEKNE</sequence>
<dbReference type="RefSeq" id="WP_275117521.1">
    <property type="nucleotide sequence ID" value="NZ_JAOTPO010000003.1"/>
</dbReference>
<dbReference type="EMBL" id="JAOTPO010000003">
    <property type="protein sequence ID" value="MDE5412891.1"/>
    <property type="molecule type" value="Genomic_DNA"/>
</dbReference>
<name>A0ABT5VCJ6_9BACI</name>
<reference evidence="2" key="1">
    <citation type="submission" date="2024-05" db="EMBL/GenBank/DDBJ databases">
        <title>Alkalihalobacillus sp. strain MEB203 novel alkaliphilic bacterium from Lonar Lake, India.</title>
        <authorList>
            <person name="Joshi A."/>
            <person name="Thite S."/>
            <person name="Mengade P."/>
        </authorList>
    </citation>
    <scope>NUCLEOTIDE SEQUENCE</scope>
    <source>
        <strain evidence="2">MEB 203</strain>
    </source>
</reference>
<evidence type="ECO:0000313" key="2">
    <source>
        <dbReference type="EMBL" id="MDE5412891.1"/>
    </source>
</evidence>
<gene>
    <name evidence="2" type="ORF">N7Z68_05805</name>
</gene>
<accession>A0ABT5VCJ6</accession>
<feature type="coiled-coil region" evidence="1">
    <location>
        <begin position="1"/>
        <end position="70"/>
    </location>
</feature>
<organism evidence="2 3">
    <name type="scientific">Alkalihalobacterium chitinilyticum</name>
    <dbReference type="NCBI Taxonomy" id="2980103"/>
    <lineage>
        <taxon>Bacteria</taxon>
        <taxon>Bacillati</taxon>
        <taxon>Bacillota</taxon>
        <taxon>Bacilli</taxon>
        <taxon>Bacillales</taxon>
        <taxon>Bacillaceae</taxon>
        <taxon>Alkalihalobacterium</taxon>
    </lineage>
</organism>
<protein>
    <submittedName>
        <fullName evidence="2">Uncharacterized protein</fullName>
    </submittedName>
</protein>
<comment type="caution">
    <text evidence="2">The sequence shown here is derived from an EMBL/GenBank/DDBJ whole genome shotgun (WGS) entry which is preliminary data.</text>
</comment>